<name>A0A164MDE6_9NOCA</name>
<dbReference type="InterPro" id="IPR001647">
    <property type="entry name" value="HTH_TetR"/>
</dbReference>
<evidence type="ECO:0000256" key="2">
    <source>
        <dbReference type="ARBA" id="ARBA00023125"/>
    </source>
</evidence>
<feature type="domain" description="HTH tetR-type" evidence="5">
    <location>
        <begin position="8"/>
        <end position="68"/>
    </location>
</feature>
<dbReference type="GO" id="GO:0003700">
    <property type="term" value="F:DNA-binding transcription factor activity"/>
    <property type="evidence" value="ECO:0007669"/>
    <property type="project" value="TreeGrafter"/>
</dbReference>
<proteinExistence type="predicted"/>
<evidence type="ECO:0000256" key="1">
    <source>
        <dbReference type="ARBA" id="ARBA00023015"/>
    </source>
</evidence>
<dbReference type="STRING" id="455432.AWN90_31810"/>
<reference evidence="6 7" key="1">
    <citation type="submission" date="2016-04" db="EMBL/GenBank/DDBJ databases">
        <authorList>
            <person name="Evans L.H."/>
            <person name="Alamgir A."/>
            <person name="Owens N."/>
            <person name="Weber N.D."/>
            <person name="Virtaneva K."/>
            <person name="Barbian K."/>
            <person name="Babar A."/>
            <person name="Rosenke K."/>
        </authorList>
    </citation>
    <scope>NUCLEOTIDE SEQUENCE [LARGE SCALE GENOMIC DNA]</scope>
    <source>
        <strain evidence="6 7">IFM 0406</strain>
    </source>
</reference>
<evidence type="ECO:0000256" key="4">
    <source>
        <dbReference type="PROSITE-ProRule" id="PRU00335"/>
    </source>
</evidence>
<dbReference type="InterPro" id="IPR025996">
    <property type="entry name" value="MT1864/Rv1816-like_C"/>
</dbReference>
<keyword evidence="1" id="KW-0805">Transcription regulation</keyword>
<dbReference type="SUPFAM" id="SSF48498">
    <property type="entry name" value="Tetracyclin repressor-like, C-terminal domain"/>
    <property type="match status" value="1"/>
</dbReference>
<dbReference type="OrthoDB" id="4709966at2"/>
<dbReference type="PROSITE" id="PS50977">
    <property type="entry name" value="HTH_TETR_2"/>
    <property type="match status" value="1"/>
</dbReference>
<dbReference type="Proteomes" id="UP000076512">
    <property type="component" value="Unassembled WGS sequence"/>
</dbReference>
<keyword evidence="7" id="KW-1185">Reference proteome</keyword>
<sequence length="220" mass="23683">MSPRRSDPLMRVTLLEAGARLLAEEGPCALSTRRLAATVGTSTTAVYTHFGGMEDLIRAMVREGFARLDRALAAVATTADPVADAVVLGYAYRENARENPHLYSVMFGGSALGGFALTDDDRQHGRYTLESLVDAVRRAIAAGRFHGSDPSFIAEQMWIAVHGLATLELGGYLVAPYDPDTSYRGQLETLLIGAGDAPAEAATSMKIGTQRYLLAREFLM</sequence>
<organism evidence="6 7">
    <name type="scientific">Nocardia terpenica</name>
    <dbReference type="NCBI Taxonomy" id="455432"/>
    <lineage>
        <taxon>Bacteria</taxon>
        <taxon>Bacillati</taxon>
        <taxon>Actinomycetota</taxon>
        <taxon>Actinomycetes</taxon>
        <taxon>Mycobacteriales</taxon>
        <taxon>Nocardiaceae</taxon>
        <taxon>Nocardia</taxon>
    </lineage>
</organism>
<dbReference type="InterPro" id="IPR036271">
    <property type="entry name" value="Tet_transcr_reg_TetR-rel_C_sf"/>
</dbReference>
<feature type="DNA-binding region" description="H-T-H motif" evidence="4">
    <location>
        <begin position="31"/>
        <end position="50"/>
    </location>
</feature>
<dbReference type="Pfam" id="PF00440">
    <property type="entry name" value="TetR_N"/>
    <property type="match status" value="1"/>
</dbReference>
<dbReference type="Gene3D" id="1.10.357.10">
    <property type="entry name" value="Tetracycline Repressor, domain 2"/>
    <property type="match status" value="1"/>
</dbReference>
<evidence type="ECO:0000313" key="6">
    <source>
        <dbReference type="EMBL" id="KZM73259.1"/>
    </source>
</evidence>
<evidence type="ECO:0000313" key="7">
    <source>
        <dbReference type="Proteomes" id="UP000076512"/>
    </source>
</evidence>
<dbReference type="EMBL" id="LWGR01000007">
    <property type="protein sequence ID" value="KZM73259.1"/>
    <property type="molecule type" value="Genomic_DNA"/>
</dbReference>
<gene>
    <name evidence="6" type="ORF">AWN90_31810</name>
</gene>
<keyword evidence="3" id="KW-0804">Transcription</keyword>
<protein>
    <submittedName>
        <fullName evidence="6">TetR family transcriptional regulator</fullName>
    </submittedName>
</protein>
<evidence type="ECO:0000256" key="3">
    <source>
        <dbReference type="ARBA" id="ARBA00023163"/>
    </source>
</evidence>
<dbReference type="SUPFAM" id="SSF46689">
    <property type="entry name" value="Homeodomain-like"/>
    <property type="match status" value="1"/>
</dbReference>
<dbReference type="PANTHER" id="PTHR30055">
    <property type="entry name" value="HTH-TYPE TRANSCRIPTIONAL REGULATOR RUTR"/>
    <property type="match status" value="1"/>
</dbReference>
<accession>A0A164MDE6</accession>
<dbReference type="PRINTS" id="PR00455">
    <property type="entry name" value="HTHTETR"/>
</dbReference>
<keyword evidence="2 4" id="KW-0238">DNA-binding</keyword>
<dbReference type="GO" id="GO:0000976">
    <property type="term" value="F:transcription cis-regulatory region binding"/>
    <property type="evidence" value="ECO:0007669"/>
    <property type="project" value="TreeGrafter"/>
</dbReference>
<dbReference type="Pfam" id="PF13305">
    <property type="entry name" value="TetR_C_33"/>
    <property type="match status" value="1"/>
</dbReference>
<comment type="caution">
    <text evidence="6">The sequence shown here is derived from an EMBL/GenBank/DDBJ whole genome shotgun (WGS) entry which is preliminary data.</text>
</comment>
<dbReference type="AlphaFoldDB" id="A0A164MDE6"/>
<dbReference type="InterPro" id="IPR050109">
    <property type="entry name" value="HTH-type_TetR-like_transc_reg"/>
</dbReference>
<dbReference type="PANTHER" id="PTHR30055:SF234">
    <property type="entry name" value="HTH-TYPE TRANSCRIPTIONAL REGULATOR BETI"/>
    <property type="match status" value="1"/>
</dbReference>
<evidence type="ECO:0000259" key="5">
    <source>
        <dbReference type="PROSITE" id="PS50977"/>
    </source>
</evidence>
<dbReference type="InterPro" id="IPR009057">
    <property type="entry name" value="Homeodomain-like_sf"/>
</dbReference>